<keyword evidence="13" id="KW-1185">Reference proteome</keyword>
<reference evidence="12 13" key="1">
    <citation type="submission" date="2018-03" db="EMBL/GenBank/DDBJ databases">
        <title>Draft genome sequence of Rohu Carp (Labeo rohita).</title>
        <authorList>
            <person name="Das P."/>
            <person name="Kushwaha B."/>
            <person name="Joshi C.G."/>
            <person name="Kumar D."/>
            <person name="Nagpure N.S."/>
            <person name="Sahoo L."/>
            <person name="Das S.P."/>
            <person name="Bit A."/>
            <person name="Patnaik S."/>
            <person name="Meher P.K."/>
            <person name="Jayasankar P."/>
            <person name="Koringa P.G."/>
            <person name="Patel N.V."/>
            <person name="Hinsu A.T."/>
            <person name="Kumar R."/>
            <person name="Pandey M."/>
            <person name="Agarwal S."/>
            <person name="Srivastava S."/>
            <person name="Singh M."/>
            <person name="Iquebal M.A."/>
            <person name="Jaiswal S."/>
            <person name="Angadi U.B."/>
            <person name="Kumar N."/>
            <person name="Raza M."/>
            <person name="Shah T.M."/>
            <person name="Rai A."/>
            <person name="Jena J.K."/>
        </authorList>
    </citation>
    <scope>NUCLEOTIDE SEQUENCE [LARGE SCALE GENOMIC DNA]</scope>
    <source>
        <strain evidence="12">DASCIFA01</strain>
        <tissue evidence="12">Testis</tissue>
    </source>
</reference>
<feature type="chain" id="PRO_5019819166" evidence="10">
    <location>
        <begin position="24"/>
        <end position="292"/>
    </location>
</feature>
<evidence type="ECO:0000256" key="6">
    <source>
        <dbReference type="ARBA" id="ARBA00023157"/>
    </source>
</evidence>
<evidence type="ECO:0000256" key="5">
    <source>
        <dbReference type="ARBA" id="ARBA00022737"/>
    </source>
</evidence>
<dbReference type="Proteomes" id="UP000290572">
    <property type="component" value="Unassembled WGS sequence"/>
</dbReference>
<keyword evidence="4 10" id="KW-0732">Signal</keyword>
<dbReference type="Gene3D" id="2.10.50.10">
    <property type="entry name" value="Tumor Necrosis Factor Receptor, subunit A, domain 2"/>
    <property type="match status" value="2"/>
</dbReference>
<dbReference type="AlphaFoldDB" id="A0A498MW99"/>
<dbReference type="InterPro" id="IPR008063">
    <property type="entry name" value="Fas_rcpt"/>
</dbReference>
<sequence length="292" mass="33038">MKPDSSAKDVCFLLVSALSGANGEDEYTYWRTDPVTRQQLLCNRCPPGSRLRAHCTRSSQTECAPCGAGLFTEFWNYIPDCLRCDTCSDHQTMRVVRPCNGSVNTLCECKAGFYWDEHFCRRHSTCKPGHGVKASGTPHKDTVCELCADGHFADVTQENTTCVTHSACEDHKLLLLPGSRWHDSVCATCDHHDHTPKGWEDLFKPVLSGLHVQFGIPIERMQKLVNRRLRRGSGRRNGKRAAPQHLQRNDGTSEEELLNLPSILEETHQSLLADRIARKILRFQQHCRSREL</sequence>
<evidence type="ECO:0000256" key="4">
    <source>
        <dbReference type="ARBA" id="ARBA00022729"/>
    </source>
</evidence>
<feature type="signal peptide" evidence="10">
    <location>
        <begin position="1"/>
        <end position="23"/>
    </location>
</feature>
<dbReference type="InterPro" id="IPR052459">
    <property type="entry name" value="TNFRSF_decoy_receptor"/>
</dbReference>
<dbReference type="GO" id="GO:0006915">
    <property type="term" value="P:apoptotic process"/>
    <property type="evidence" value="ECO:0007669"/>
    <property type="project" value="UniProtKB-KW"/>
</dbReference>
<comment type="subcellular location">
    <subcellularLocation>
        <location evidence="1">Secreted</location>
    </subcellularLocation>
</comment>
<protein>
    <submittedName>
        <fullName evidence="12">Tumor necrosis factor receptor superfamily member 11B-like protein</fullName>
    </submittedName>
</protein>
<dbReference type="SUPFAM" id="SSF57586">
    <property type="entry name" value="TNF receptor-like"/>
    <property type="match status" value="2"/>
</dbReference>
<keyword evidence="5" id="KW-0677">Repeat</keyword>
<keyword evidence="7" id="KW-0325">Glycoprotein</keyword>
<gene>
    <name evidence="12" type="ORF">ROHU_006693</name>
</gene>
<evidence type="ECO:0000256" key="10">
    <source>
        <dbReference type="SAM" id="SignalP"/>
    </source>
</evidence>
<dbReference type="STRING" id="84645.A0A498MW99"/>
<dbReference type="SMART" id="SM00208">
    <property type="entry name" value="TNFR"/>
    <property type="match status" value="4"/>
</dbReference>
<dbReference type="GO" id="GO:0006955">
    <property type="term" value="P:immune response"/>
    <property type="evidence" value="ECO:0007669"/>
    <property type="project" value="InterPro"/>
</dbReference>
<comment type="caution">
    <text evidence="12">The sequence shown here is derived from an EMBL/GenBank/DDBJ whole genome shotgun (WGS) entry which is preliminary data.</text>
</comment>
<dbReference type="GO" id="GO:0016020">
    <property type="term" value="C:membrane"/>
    <property type="evidence" value="ECO:0007669"/>
    <property type="project" value="InterPro"/>
</dbReference>
<proteinExistence type="predicted"/>
<evidence type="ECO:0000256" key="1">
    <source>
        <dbReference type="ARBA" id="ARBA00004613"/>
    </source>
</evidence>
<keyword evidence="6 8" id="KW-1015">Disulfide bond</keyword>
<feature type="compositionally biased region" description="Basic residues" evidence="9">
    <location>
        <begin position="229"/>
        <end position="239"/>
    </location>
</feature>
<feature type="domain" description="TNFR-Cys" evidence="11">
    <location>
        <begin position="65"/>
        <end position="107"/>
    </location>
</feature>
<name>A0A498MW99_LABRO</name>
<dbReference type="GO" id="GO:0005576">
    <property type="term" value="C:extracellular region"/>
    <property type="evidence" value="ECO:0007669"/>
    <property type="project" value="UniProtKB-SubCell"/>
</dbReference>
<evidence type="ECO:0000313" key="12">
    <source>
        <dbReference type="EMBL" id="RXN22486.1"/>
    </source>
</evidence>
<evidence type="ECO:0000313" key="13">
    <source>
        <dbReference type="Proteomes" id="UP000290572"/>
    </source>
</evidence>
<dbReference type="Pfam" id="PF00020">
    <property type="entry name" value="TNFR_c6"/>
    <property type="match status" value="2"/>
</dbReference>
<evidence type="ECO:0000259" key="11">
    <source>
        <dbReference type="PROSITE" id="PS50050"/>
    </source>
</evidence>
<dbReference type="PANTHER" id="PTHR23097:SF181">
    <property type="entry name" value="CASPASE-8-LIKE"/>
    <property type="match status" value="1"/>
</dbReference>
<evidence type="ECO:0000256" key="7">
    <source>
        <dbReference type="ARBA" id="ARBA00023180"/>
    </source>
</evidence>
<evidence type="ECO:0000256" key="3">
    <source>
        <dbReference type="ARBA" id="ARBA00022703"/>
    </source>
</evidence>
<dbReference type="EMBL" id="QBIY01012588">
    <property type="protein sequence ID" value="RXN22486.1"/>
    <property type="molecule type" value="Genomic_DNA"/>
</dbReference>
<organism evidence="12 13">
    <name type="scientific">Labeo rohita</name>
    <name type="common">Indian major carp</name>
    <name type="synonym">Cyprinus rohita</name>
    <dbReference type="NCBI Taxonomy" id="84645"/>
    <lineage>
        <taxon>Eukaryota</taxon>
        <taxon>Metazoa</taxon>
        <taxon>Chordata</taxon>
        <taxon>Craniata</taxon>
        <taxon>Vertebrata</taxon>
        <taxon>Euteleostomi</taxon>
        <taxon>Actinopterygii</taxon>
        <taxon>Neopterygii</taxon>
        <taxon>Teleostei</taxon>
        <taxon>Ostariophysi</taxon>
        <taxon>Cypriniformes</taxon>
        <taxon>Cyprinidae</taxon>
        <taxon>Labeoninae</taxon>
        <taxon>Labeonini</taxon>
        <taxon>Labeo</taxon>
    </lineage>
</organism>
<feature type="repeat" description="TNFR-Cys" evidence="8">
    <location>
        <begin position="65"/>
        <end position="107"/>
    </location>
</feature>
<evidence type="ECO:0000256" key="9">
    <source>
        <dbReference type="SAM" id="MobiDB-lite"/>
    </source>
</evidence>
<feature type="disulfide bond" evidence="8">
    <location>
        <begin position="66"/>
        <end position="81"/>
    </location>
</feature>
<keyword evidence="2" id="KW-0964">Secreted</keyword>
<keyword evidence="12" id="KW-0675">Receptor</keyword>
<dbReference type="GO" id="GO:0004888">
    <property type="term" value="F:transmembrane signaling receptor activity"/>
    <property type="evidence" value="ECO:0007669"/>
    <property type="project" value="InterPro"/>
</dbReference>
<dbReference type="PROSITE" id="PS50050">
    <property type="entry name" value="TNFR_NGFR_2"/>
    <property type="match status" value="1"/>
</dbReference>
<dbReference type="InterPro" id="IPR001368">
    <property type="entry name" value="TNFR/NGFR_Cys_rich_reg"/>
</dbReference>
<dbReference type="GO" id="GO:0007165">
    <property type="term" value="P:signal transduction"/>
    <property type="evidence" value="ECO:0007669"/>
    <property type="project" value="InterPro"/>
</dbReference>
<evidence type="ECO:0000256" key="8">
    <source>
        <dbReference type="PROSITE-ProRule" id="PRU00206"/>
    </source>
</evidence>
<dbReference type="PROSITE" id="PS00652">
    <property type="entry name" value="TNFR_NGFR_1"/>
    <property type="match status" value="1"/>
</dbReference>
<dbReference type="PANTHER" id="PTHR23097">
    <property type="entry name" value="TUMOR NECROSIS FACTOR RECEPTOR SUPERFAMILY MEMBER"/>
    <property type="match status" value="1"/>
</dbReference>
<accession>A0A498MW99</accession>
<feature type="region of interest" description="Disordered" evidence="9">
    <location>
        <begin position="229"/>
        <end position="253"/>
    </location>
</feature>
<comment type="caution">
    <text evidence="8">Lacks conserved residue(s) required for the propagation of feature annotation.</text>
</comment>
<dbReference type="PRINTS" id="PR01680">
    <property type="entry name" value="TNFACTORR6"/>
</dbReference>
<evidence type="ECO:0000256" key="2">
    <source>
        <dbReference type="ARBA" id="ARBA00022525"/>
    </source>
</evidence>
<keyword evidence="3" id="KW-0053">Apoptosis</keyword>